<accession>A0AAD2FHN2</accession>
<keyword evidence="3" id="KW-1185">Reference proteome</keyword>
<gene>
    <name evidence="2" type="ORF">CYCCA115_LOCUS6520</name>
</gene>
<proteinExistence type="predicted"/>
<comment type="caution">
    <text evidence="2">The sequence shown here is derived from an EMBL/GenBank/DDBJ whole genome shotgun (WGS) entry which is preliminary data.</text>
</comment>
<feature type="compositionally biased region" description="Polar residues" evidence="1">
    <location>
        <begin position="151"/>
        <end position="160"/>
    </location>
</feature>
<protein>
    <submittedName>
        <fullName evidence="2">Uncharacterized protein</fullName>
    </submittedName>
</protein>
<dbReference type="AlphaFoldDB" id="A0AAD2FHN2"/>
<dbReference type="SUPFAM" id="SSF46458">
    <property type="entry name" value="Globin-like"/>
    <property type="match status" value="1"/>
</dbReference>
<evidence type="ECO:0000313" key="2">
    <source>
        <dbReference type="EMBL" id="CAJ1939285.1"/>
    </source>
</evidence>
<dbReference type="EMBL" id="CAKOGP040000779">
    <property type="protein sequence ID" value="CAJ1939285.1"/>
    <property type="molecule type" value="Genomic_DNA"/>
</dbReference>
<feature type="region of interest" description="Disordered" evidence="1">
    <location>
        <begin position="151"/>
        <end position="172"/>
    </location>
</feature>
<dbReference type="GO" id="GO:0020037">
    <property type="term" value="F:heme binding"/>
    <property type="evidence" value="ECO:0007669"/>
    <property type="project" value="InterPro"/>
</dbReference>
<evidence type="ECO:0000256" key="1">
    <source>
        <dbReference type="SAM" id="MobiDB-lite"/>
    </source>
</evidence>
<dbReference type="GO" id="GO:0019825">
    <property type="term" value="F:oxygen binding"/>
    <property type="evidence" value="ECO:0007669"/>
    <property type="project" value="InterPro"/>
</dbReference>
<dbReference type="Gene3D" id="1.10.490.10">
    <property type="entry name" value="Globins"/>
    <property type="match status" value="1"/>
</dbReference>
<dbReference type="InterPro" id="IPR012292">
    <property type="entry name" value="Globin/Proto"/>
</dbReference>
<name>A0AAD2FHN2_9STRA</name>
<evidence type="ECO:0000313" key="3">
    <source>
        <dbReference type="Proteomes" id="UP001295423"/>
    </source>
</evidence>
<reference evidence="2" key="1">
    <citation type="submission" date="2023-08" db="EMBL/GenBank/DDBJ databases">
        <authorList>
            <person name="Audoor S."/>
            <person name="Bilcke G."/>
        </authorList>
    </citation>
    <scope>NUCLEOTIDE SEQUENCE</scope>
</reference>
<dbReference type="InterPro" id="IPR009050">
    <property type="entry name" value="Globin-like_sf"/>
</dbReference>
<sequence length="172" mass="19888">MNYKDNLVEKVGGQSQFDFIVIKYCEHITADQSLKLFFKDMEHDSLIELQKEFLSAALLDLPSHITEVAMGRLVVNYQDLWESGLNERHFDTLKAHFIESLRDCWVEENLITLFDQHFDSLRPLFHEVSPNKKQIQEQVVSLHHHISSIAQRSAGGTRTNRLGRIPNGNART</sequence>
<organism evidence="2 3">
    <name type="scientific">Cylindrotheca closterium</name>
    <dbReference type="NCBI Taxonomy" id="2856"/>
    <lineage>
        <taxon>Eukaryota</taxon>
        <taxon>Sar</taxon>
        <taxon>Stramenopiles</taxon>
        <taxon>Ochrophyta</taxon>
        <taxon>Bacillariophyta</taxon>
        <taxon>Bacillariophyceae</taxon>
        <taxon>Bacillariophycidae</taxon>
        <taxon>Bacillariales</taxon>
        <taxon>Bacillariaceae</taxon>
        <taxon>Cylindrotheca</taxon>
    </lineage>
</organism>
<dbReference type="Proteomes" id="UP001295423">
    <property type="component" value="Unassembled WGS sequence"/>
</dbReference>